<evidence type="ECO:0000313" key="11">
    <source>
        <dbReference type="Proteomes" id="UP000030742"/>
    </source>
</evidence>
<comment type="catalytic activity">
    <reaction evidence="1">
        <text>[protein]-peptidylproline (omega=180) = [protein]-peptidylproline (omega=0)</text>
        <dbReference type="Rhea" id="RHEA:16237"/>
        <dbReference type="Rhea" id="RHEA-COMP:10747"/>
        <dbReference type="Rhea" id="RHEA-COMP:10748"/>
        <dbReference type="ChEBI" id="CHEBI:83833"/>
        <dbReference type="ChEBI" id="CHEBI:83834"/>
        <dbReference type="EC" id="5.2.1.8"/>
    </reaction>
</comment>
<evidence type="ECO:0000256" key="2">
    <source>
        <dbReference type="ARBA" id="ARBA00007712"/>
    </source>
</evidence>
<accession>U4UDY1</accession>
<reference evidence="10 11" key="1">
    <citation type="journal article" date="2013" name="Genome Biol.">
        <title>Draft genome of the mountain pine beetle, Dendroctonus ponderosae Hopkins, a major forest pest.</title>
        <authorList>
            <person name="Keeling C.I."/>
            <person name="Yuen M.M."/>
            <person name="Liao N.Y."/>
            <person name="Docking T.R."/>
            <person name="Chan S.K."/>
            <person name="Taylor G.A."/>
            <person name="Palmquist D.L."/>
            <person name="Jackman S.D."/>
            <person name="Nguyen A."/>
            <person name="Li M."/>
            <person name="Henderson H."/>
            <person name="Janes J.K."/>
            <person name="Zhao Y."/>
            <person name="Pandoh P."/>
            <person name="Moore R."/>
            <person name="Sperling F.A."/>
            <person name="Huber D.P."/>
            <person name="Birol I."/>
            <person name="Jones S.J."/>
            <person name="Bohlmann J."/>
        </authorList>
    </citation>
    <scope>NUCLEOTIDE SEQUENCE</scope>
</reference>
<dbReference type="SUPFAM" id="SSF52540">
    <property type="entry name" value="P-loop containing nucleoside triphosphate hydrolases"/>
    <property type="match status" value="2"/>
</dbReference>
<dbReference type="InterPro" id="IPR029000">
    <property type="entry name" value="Cyclophilin-like_dom_sf"/>
</dbReference>
<proteinExistence type="inferred from homology"/>
<feature type="region of interest" description="Disordered" evidence="8">
    <location>
        <begin position="362"/>
        <end position="392"/>
    </location>
</feature>
<dbReference type="PRINTS" id="PR00153">
    <property type="entry name" value="CSAPPISMRASE"/>
</dbReference>
<dbReference type="PROSITE" id="PS50005">
    <property type="entry name" value="TPR"/>
    <property type="match status" value="1"/>
</dbReference>
<dbReference type="Gene3D" id="3.40.50.300">
    <property type="entry name" value="P-loop containing nucleotide triphosphate hydrolases"/>
    <property type="match status" value="1"/>
</dbReference>
<sequence length="720" mass="81199">MAKGDCFVFLDFAFNQVPAGRVIIKLFLDVAPKTAENFRCLCTGEKGMGQLGKLLYYKGSRMHRVVPLCMVQGGDIVNGDGTSGDSIYGEYFPSEAREVEHTEPGMVGLSIDSSGRNSSQFYITTQPCPHLDDQNVVCGKVVKGLDVIQDMSEIPRENDIPQGDIVICDCGELKPGEPWCLEENDGTADVYPPWPNDWNGSVDEHLLTGVIRDINGSGHIFYHKQSYQDAERKYIDWFIEKSSKRADNSFMEFRYNVLLNLCAVRLKLNKNAEVIQHSSEVIAHNPDNGKAFYRRACAKLALKEYDGALQDLKIAYKLHPNDRSIRNTFEAAKRKRQLYLNKEKLFYSRAFNNMSESEKKKIISNKNRHTSRDSTAKSLSGRAATISRHKDSADVKQPTILLKNKEVPSDEVSITKKQMKKSMKLIEEGVINIDHLQDYLQENRDFIVVGVVGTQGVGKSTILNLLAETKVSEQVKEARFKSQTESMRDSYSDDSILPNKDKDEVGFIHNVETVEDIENSVNATHGINIYVSPNRVIFLDCQPILSLAVLDRLIENENKRSSLVGDFVPVENSGEIQGLQLTGFLMSVCHVLLVVQDWFFDSNVIRFVQTAEMLKPTISNPEDEYCEHSPHLIMVHNRAQMSDFTPAKFKVMQRAYELLFQKTKMHFQSNLGLASGRVLNTFNAENCGNPVNLYLIPEILPDSEIEGSSLMDFGVNLKLF</sequence>
<dbReference type="Pfam" id="PF00160">
    <property type="entry name" value="Pro_isomerase"/>
    <property type="match status" value="1"/>
</dbReference>
<dbReference type="InterPro" id="IPR027417">
    <property type="entry name" value="P-loop_NTPase"/>
</dbReference>
<keyword evidence="5" id="KW-0866">Nonsense-mediated mRNA decay</keyword>
<dbReference type="InterPro" id="IPR002130">
    <property type="entry name" value="Cyclophilin-type_PPIase_dom"/>
</dbReference>
<dbReference type="SUPFAM" id="SSF50891">
    <property type="entry name" value="Cyclophilin-like"/>
    <property type="match status" value="1"/>
</dbReference>
<evidence type="ECO:0000256" key="3">
    <source>
        <dbReference type="ARBA" id="ARBA00013194"/>
    </source>
</evidence>
<evidence type="ECO:0000256" key="6">
    <source>
        <dbReference type="ARBA" id="ARBA00023235"/>
    </source>
</evidence>
<gene>
    <name evidence="10" type="ORF">D910_08596</name>
</gene>
<evidence type="ECO:0000256" key="1">
    <source>
        <dbReference type="ARBA" id="ARBA00000971"/>
    </source>
</evidence>
<organism evidence="10 11">
    <name type="scientific">Dendroctonus ponderosae</name>
    <name type="common">Mountain pine beetle</name>
    <dbReference type="NCBI Taxonomy" id="77166"/>
    <lineage>
        <taxon>Eukaryota</taxon>
        <taxon>Metazoa</taxon>
        <taxon>Ecdysozoa</taxon>
        <taxon>Arthropoda</taxon>
        <taxon>Hexapoda</taxon>
        <taxon>Insecta</taxon>
        <taxon>Pterygota</taxon>
        <taxon>Neoptera</taxon>
        <taxon>Endopterygota</taxon>
        <taxon>Coleoptera</taxon>
        <taxon>Polyphaga</taxon>
        <taxon>Cucujiformia</taxon>
        <taxon>Curculionidae</taxon>
        <taxon>Scolytinae</taxon>
        <taxon>Dendroctonus</taxon>
    </lineage>
</organism>
<evidence type="ECO:0000313" key="10">
    <source>
        <dbReference type="EMBL" id="ERL91262.1"/>
    </source>
</evidence>
<dbReference type="FunFam" id="2.40.100.10:FF:000025">
    <property type="entry name" value="Peptidyl-prolyl cis-trans isomerase CYP19-2"/>
    <property type="match status" value="1"/>
</dbReference>
<dbReference type="STRING" id="77166.U4UDY1"/>
<dbReference type="AlphaFoldDB" id="U4UDY1"/>
<keyword evidence="6" id="KW-0413">Isomerase</keyword>
<dbReference type="PANTHER" id="PTHR14270">
    <property type="entry name" value="NONSENSE-MEDIATED MRNA DECAY FACTOR SMG9"/>
    <property type="match status" value="1"/>
</dbReference>
<dbReference type="OrthoDB" id="407558at2759"/>
<keyword evidence="4" id="KW-0697">Rotamase</keyword>
<dbReference type="Gene3D" id="1.25.40.10">
    <property type="entry name" value="Tetratricopeptide repeat domain"/>
    <property type="match status" value="1"/>
</dbReference>
<dbReference type="Proteomes" id="UP000030742">
    <property type="component" value="Unassembled WGS sequence"/>
</dbReference>
<dbReference type="SUPFAM" id="SSF48452">
    <property type="entry name" value="TPR-like"/>
    <property type="match status" value="1"/>
</dbReference>
<dbReference type="InterPro" id="IPR019734">
    <property type="entry name" value="TPR_rpt"/>
</dbReference>
<dbReference type="GO" id="GO:0000184">
    <property type="term" value="P:nuclear-transcribed mRNA catabolic process, nonsense-mediated decay"/>
    <property type="evidence" value="ECO:0007669"/>
    <property type="project" value="UniProtKB-KW"/>
</dbReference>
<evidence type="ECO:0000256" key="7">
    <source>
        <dbReference type="PROSITE-ProRule" id="PRU00339"/>
    </source>
</evidence>
<evidence type="ECO:0000256" key="4">
    <source>
        <dbReference type="ARBA" id="ARBA00023110"/>
    </source>
</evidence>
<dbReference type="Gene3D" id="2.40.100.10">
    <property type="entry name" value="Cyclophilin-like"/>
    <property type="match status" value="1"/>
</dbReference>
<dbReference type="InterPro" id="IPR039177">
    <property type="entry name" value="SMG9"/>
</dbReference>
<feature type="domain" description="PPIase cyclophilin-type" evidence="9">
    <location>
        <begin position="9"/>
        <end position="172"/>
    </location>
</feature>
<protein>
    <recommendedName>
        <fullName evidence="3">peptidylprolyl isomerase</fullName>
        <ecNumber evidence="3">5.2.1.8</ecNumber>
    </recommendedName>
</protein>
<dbReference type="EC" id="5.2.1.8" evidence="3"/>
<feature type="repeat" description="TPR" evidence="7">
    <location>
        <begin position="289"/>
        <end position="322"/>
    </location>
</feature>
<dbReference type="PROSITE" id="PS50072">
    <property type="entry name" value="CSA_PPIASE_2"/>
    <property type="match status" value="1"/>
</dbReference>
<comment type="similarity">
    <text evidence="2">Belongs to the SMG9 family.</text>
</comment>
<evidence type="ECO:0000259" key="9">
    <source>
        <dbReference type="PROSITE" id="PS50072"/>
    </source>
</evidence>
<dbReference type="InterPro" id="IPR011990">
    <property type="entry name" value="TPR-like_helical_dom_sf"/>
</dbReference>
<evidence type="ECO:0000256" key="5">
    <source>
        <dbReference type="ARBA" id="ARBA00023161"/>
    </source>
</evidence>
<keyword evidence="7" id="KW-0802">TPR repeat</keyword>
<name>U4UDY1_DENPD</name>
<dbReference type="GO" id="GO:0003755">
    <property type="term" value="F:peptidyl-prolyl cis-trans isomerase activity"/>
    <property type="evidence" value="ECO:0007669"/>
    <property type="project" value="UniProtKB-KW"/>
</dbReference>
<dbReference type="PANTHER" id="PTHR14270:SF0">
    <property type="entry name" value="NONSENSE-MEDIATED MRNA DECAY FACTOR SMG9"/>
    <property type="match status" value="1"/>
</dbReference>
<dbReference type="EMBL" id="KB632278">
    <property type="protein sequence ID" value="ERL91262.1"/>
    <property type="molecule type" value="Genomic_DNA"/>
</dbReference>
<evidence type="ECO:0000256" key="8">
    <source>
        <dbReference type="SAM" id="MobiDB-lite"/>
    </source>
</evidence>
<dbReference type="SMART" id="SM00028">
    <property type="entry name" value="TPR"/>
    <property type="match status" value="2"/>
</dbReference>